<organism evidence="2 3">
    <name type="scientific">Araneus ventricosus</name>
    <name type="common">Orbweaver spider</name>
    <name type="synonym">Epeira ventricosa</name>
    <dbReference type="NCBI Taxonomy" id="182803"/>
    <lineage>
        <taxon>Eukaryota</taxon>
        <taxon>Metazoa</taxon>
        <taxon>Ecdysozoa</taxon>
        <taxon>Arthropoda</taxon>
        <taxon>Chelicerata</taxon>
        <taxon>Arachnida</taxon>
        <taxon>Araneae</taxon>
        <taxon>Araneomorphae</taxon>
        <taxon>Entelegynae</taxon>
        <taxon>Araneoidea</taxon>
        <taxon>Araneidae</taxon>
        <taxon>Araneus</taxon>
    </lineage>
</organism>
<sequence length="111" mass="12348">MDFIIRNHGHMTRKTPEPAPPVKTSAPHQGLPCPSLWTSNPMGESVDVSCGHHTRGGRLAPMYDLKCTRPTNAEDLQWNPVSKLDLSSFEVETLPLGHQGPRKDRTLCHVE</sequence>
<feature type="region of interest" description="Disordered" evidence="1">
    <location>
        <begin position="1"/>
        <end position="38"/>
    </location>
</feature>
<proteinExistence type="predicted"/>
<protein>
    <submittedName>
        <fullName evidence="2">Uncharacterized protein</fullName>
    </submittedName>
</protein>
<comment type="caution">
    <text evidence="2">The sequence shown here is derived from an EMBL/GenBank/DDBJ whole genome shotgun (WGS) entry which is preliminary data.</text>
</comment>
<accession>A0A4Y2Q3R8</accession>
<evidence type="ECO:0000313" key="2">
    <source>
        <dbReference type="EMBL" id="GBN56956.1"/>
    </source>
</evidence>
<evidence type="ECO:0000313" key="3">
    <source>
        <dbReference type="Proteomes" id="UP000499080"/>
    </source>
</evidence>
<dbReference type="Proteomes" id="UP000499080">
    <property type="component" value="Unassembled WGS sequence"/>
</dbReference>
<keyword evidence="3" id="KW-1185">Reference proteome</keyword>
<dbReference type="AlphaFoldDB" id="A0A4Y2Q3R8"/>
<reference evidence="2 3" key="1">
    <citation type="journal article" date="2019" name="Sci. Rep.">
        <title>Orb-weaving spider Araneus ventricosus genome elucidates the spidroin gene catalogue.</title>
        <authorList>
            <person name="Kono N."/>
            <person name="Nakamura H."/>
            <person name="Ohtoshi R."/>
            <person name="Moran D.A.P."/>
            <person name="Shinohara A."/>
            <person name="Yoshida Y."/>
            <person name="Fujiwara M."/>
            <person name="Mori M."/>
            <person name="Tomita M."/>
            <person name="Arakawa K."/>
        </authorList>
    </citation>
    <scope>NUCLEOTIDE SEQUENCE [LARGE SCALE GENOMIC DNA]</scope>
</reference>
<dbReference type="EMBL" id="BGPR01012633">
    <property type="protein sequence ID" value="GBN56956.1"/>
    <property type="molecule type" value="Genomic_DNA"/>
</dbReference>
<gene>
    <name evidence="2" type="ORF">AVEN_39996_1</name>
</gene>
<evidence type="ECO:0000256" key="1">
    <source>
        <dbReference type="SAM" id="MobiDB-lite"/>
    </source>
</evidence>
<name>A0A4Y2Q3R8_ARAVE</name>